<feature type="transmembrane region" description="Helical" evidence="6">
    <location>
        <begin position="191"/>
        <end position="214"/>
    </location>
</feature>
<feature type="transmembrane region" description="Helical" evidence="6">
    <location>
        <begin position="417"/>
        <end position="435"/>
    </location>
</feature>
<accession>A0A510JIZ3</accession>
<dbReference type="CDD" id="cd13136">
    <property type="entry name" value="MATE_DinF_like"/>
    <property type="match status" value="1"/>
</dbReference>
<protein>
    <submittedName>
        <fullName evidence="7">MATE efflux family protein</fullName>
    </submittedName>
</protein>
<dbReference type="InterPro" id="IPR002528">
    <property type="entry name" value="MATE_fam"/>
</dbReference>
<evidence type="ECO:0000256" key="3">
    <source>
        <dbReference type="ARBA" id="ARBA00022692"/>
    </source>
</evidence>
<evidence type="ECO:0000256" key="5">
    <source>
        <dbReference type="ARBA" id="ARBA00023136"/>
    </source>
</evidence>
<dbReference type="OrthoDB" id="9776324at2"/>
<dbReference type="PANTHER" id="PTHR42893:SF46">
    <property type="entry name" value="PROTEIN DETOXIFICATION 44, CHLOROPLASTIC"/>
    <property type="match status" value="1"/>
</dbReference>
<evidence type="ECO:0000256" key="6">
    <source>
        <dbReference type="SAM" id="Phobius"/>
    </source>
</evidence>
<dbReference type="EMBL" id="AP019823">
    <property type="protein sequence ID" value="BBM38225.1"/>
    <property type="molecule type" value="Genomic_DNA"/>
</dbReference>
<dbReference type="KEGG" id="lhf:JCM16775_0933"/>
<keyword evidence="5 6" id="KW-0472">Membrane</keyword>
<dbReference type="PANTHER" id="PTHR42893">
    <property type="entry name" value="PROTEIN DETOXIFICATION 44, CHLOROPLASTIC-RELATED"/>
    <property type="match status" value="1"/>
</dbReference>
<feature type="transmembrane region" description="Helical" evidence="6">
    <location>
        <begin position="392"/>
        <end position="411"/>
    </location>
</feature>
<proteinExistence type="inferred from homology"/>
<keyword evidence="3 6" id="KW-0812">Transmembrane</keyword>
<feature type="transmembrane region" description="Helical" evidence="6">
    <location>
        <begin position="131"/>
        <end position="153"/>
    </location>
</feature>
<organism evidence="7 8">
    <name type="scientific">Leptotrichia hofstadii</name>
    <dbReference type="NCBI Taxonomy" id="157688"/>
    <lineage>
        <taxon>Bacteria</taxon>
        <taxon>Fusobacteriati</taxon>
        <taxon>Fusobacteriota</taxon>
        <taxon>Fusobacteriia</taxon>
        <taxon>Fusobacteriales</taxon>
        <taxon>Leptotrichiaceae</taxon>
        <taxon>Leptotrichia</taxon>
    </lineage>
</organism>
<feature type="transmembrane region" description="Helical" evidence="6">
    <location>
        <begin position="90"/>
        <end position="111"/>
    </location>
</feature>
<feature type="transmembrane region" description="Helical" evidence="6">
    <location>
        <begin position="359"/>
        <end position="380"/>
    </location>
</feature>
<gene>
    <name evidence="7" type="ORF">JCM16775_0933</name>
</gene>
<dbReference type="Pfam" id="PF01554">
    <property type="entry name" value="MatE"/>
    <property type="match status" value="2"/>
</dbReference>
<feature type="transmembrane region" description="Helical" evidence="6">
    <location>
        <begin position="47"/>
        <end position="69"/>
    </location>
</feature>
<reference evidence="7 8" key="1">
    <citation type="submission" date="2019-07" db="EMBL/GenBank/DDBJ databases">
        <title>Complete Genome Sequence of Leptotrichia hofstadii Strain JCM16775.</title>
        <authorList>
            <person name="Watanabe S."/>
            <person name="Cui L."/>
        </authorList>
    </citation>
    <scope>NUCLEOTIDE SEQUENCE [LARGE SCALE GENOMIC DNA]</scope>
    <source>
        <strain evidence="7 8">JCM16775</strain>
    </source>
</reference>
<dbReference type="RefSeq" id="WP_026746619.1">
    <property type="nucleotide sequence ID" value="NZ_AP019823.1"/>
</dbReference>
<keyword evidence="4 6" id="KW-1133">Transmembrane helix</keyword>
<keyword evidence="8" id="KW-1185">Reference proteome</keyword>
<dbReference type="InterPro" id="IPR044644">
    <property type="entry name" value="DinF-like"/>
</dbReference>
<evidence type="ECO:0000256" key="1">
    <source>
        <dbReference type="ARBA" id="ARBA00004141"/>
    </source>
</evidence>
<dbReference type="GO" id="GO:0042910">
    <property type="term" value="F:xenobiotic transmembrane transporter activity"/>
    <property type="evidence" value="ECO:0007669"/>
    <property type="project" value="InterPro"/>
</dbReference>
<dbReference type="AlphaFoldDB" id="A0A510JIZ3"/>
<comment type="similarity">
    <text evidence="2">Belongs to the multi antimicrobial extrusion (MATE) (TC 2.A.66.1) family.</text>
</comment>
<dbReference type="GO" id="GO:0005886">
    <property type="term" value="C:plasma membrane"/>
    <property type="evidence" value="ECO:0007669"/>
    <property type="project" value="TreeGrafter"/>
</dbReference>
<sequence length="456" mass="51471">MKKSVNIEKTRNWEYLKLAFGFTLSTLTVPLLNSVDTAAVGNLSNPVFIGGVTLGGTIFNTIYWLFGFLRVSTSGYSAKAFGESNRREEITVLVRPVLISVLLGIFFVLFQKPILWGFTHFFDAGREITEYIAVYFNILIWGAPFVLLNYTFLGWIMGRKEIKKCLVLQLMTNFVNIALDIYFVKVLKMDVAGVAAATLISQITTTLLSVFIILKTFSLKEILHNINLKEIFDKAEVKKVGAVNLDLVLRTVCLLVTTNLFLEKAAHNGKIILAANSILFQVQYLMSYIFDGFANASSVFSGIAVGEKDFRKLKWVMRKSIHLCIIISAFLSTAFILGGEKLLLFYTKNTEVINTANQYKMWIAAFPIVVSFGLVIYGNFTGATETAYIRNSMLQSLVIFLIVYFTVIPAYQNHGLWLSFIVFSFARSLFLMRYVKKFLEKYKLELNVKTSINSGI</sequence>
<evidence type="ECO:0000256" key="4">
    <source>
        <dbReference type="ARBA" id="ARBA00022989"/>
    </source>
</evidence>
<feature type="transmembrane region" description="Helical" evidence="6">
    <location>
        <begin position="165"/>
        <end position="185"/>
    </location>
</feature>
<dbReference type="Proteomes" id="UP000321892">
    <property type="component" value="Chromosome"/>
</dbReference>
<evidence type="ECO:0000313" key="8">
    <source>
        <dbReference type="Proteomes" id="UP000321892"/>
    </source>
</evidence>
<dbReference type="GO" id="GO:0015297">
    <property type="term" value="F:antiporter activity"/>
    <property type="evidence" value="ECO:0007669"/>
    <property type="project" value="InterPro"/>
</dbReference>
<comment type="subcellular location">
    <subcellularLocation>
        <location evidence="1">Membrane</location>
        <topology evidence="1">Multi-pass membrane protein</topology>
    </subcellularLocation>
</comment>
<evidence type="ECO:0000313" key="7">
    <source>
        <dbReference type="EMBL" id="BBM38225.1"/>
    </source>
</evidence>
<dbReference type="NCBIfam" id="TIGR00797">
    <property type="entry name" value="matE"/>
    <property type="match status" value="1"/>
</dbReference>
<feature type="transmembrane region" description="Helical" evidence="6">
    <location>
        <begin position="320"/>
        <end position="339"/>
    </location>
</feature>
<name>A0A510JIZ3_9FUSO</name>
<evidence type="ECO:0000256" key="2">
    <source>
        <dbReference type="ARBA" id="ARBA00010199"/>
    </source>
</evidence>